<dbReference type="InterPro" id="IPR022655">
    <property type="entry name" value="DUF1553"/>
</dbReference>
<evidence type="ECO:0000259" key="5">
    <source>
        <dbReference type="Pfam" id="PF07635"/>
    </source>
</evidence>
<dbReference type="SUPFAM" id="SSF46626">
    <property type="entry name" value="Cytochrome c"/>
    <property type="match status" value="1"/>
</dbReference>
<protein>
    <submittedName>
        <fullName evidence="6">DUF1553 domain-containing protein</fullName>
    </submittedName>
</protein>
<dbReference type="GO" id="GO:0020037">
    <property type="term" value="F:heme binding"/>
    <property type="evidence" value="ECO:0007669"/>
    <property type="project" value="InterPro"/>
</dbReference>
<evidence type="ECO:0000259" key="3">
    <source>
        <dbReference type="Pfam" id="PF07583"/>
    </source>
</evidence>
<evidence type="ECO:0000256" key="2">
    <source>
        <dbReference type="SAM" id="MobiDB-lite"/>
    </source>
</evidence>
<feature type="region of interest" description="Disordered" evidence="2">
    <location>
        <begin position="454"/>
        <end position="473"/>
    </location>
</feature>
<dbReference type="PANTHER" id="PTHR35889">
    <property type="entry name" value="CYCLOINULO-OLIGOSACCHARIDE FRUCTANOTRANSFERASE-RELATED"/>
    <property type="match status" value="1"/>
</dbReference>
<dbReference type="Pfam" id="PF07587">
    <property type="entry name" value="PSD1"/>
    <property type="match status" value="1"/>
</dbReference>
<evidence type="ECO:0000259" key="4">
    <source>
        <dbReference type="Pfam" id="PF07587"/>
    </source>
</evidence>
<dbReference type="RefSeq" id="WP_126727484.1">
    <property type="nucleotide sequence ID" value="NZ_RYZH01000054.1"/>
</dbReference>
<dbReference type="PANTHER" id="PTHR35889:SF3">
    <property type="entry name" value="F-BOX DOMAIN-CONTAINING PROTEIN"/>
    <property type="match status" value="1"/>
</dbReference>
<gene>
    <name evidence="6" type="ORF">TsocGM_21305</name>
</gene>
<dbReference type="InterPro" id="IPR011444">
    <property type="entry name" value="DUF1549"/>
</dbReference>
<comment type="caution">
    <text evidence="6">The sequence shown here is derived from an EMBL/GenBank/DDBJ whole genome shotgun (WGS) entry which is preliminary data.</text>
</comment>
<dbReference type="InterPro" id="IPR036909">
    <property type="entry name" value="Cyt_c-like_dom_sf"/>
</dbReference>
<keyword evidence="1" id="KW-0175">Coiled coil</keyword>
<feature type="coiled-coil region" evidence="1">
    <location>
        <begin position="528"/>
        <end position="580"/>
    </location>
</feature>
<dbReference type="Pfam" id="PF07635">
    <property type="entry name" value="PSCyt1"/>
    <property type="match status" value="1"/>
</dbReference>
<keyword evidence="7" id="KW-1185">Reference proteome</keyword>
<dbReference type="OrthoDB" id="127107at2"/>
<dbReference type="Proteomes" id="UP000280296">
    <property type="component" value="Unassembled WGS sequence"/>
</dbReference>
<reference evidence="6 7" key="2">
    <citation type="submission" date="2019-01" db="EMBL/GenBank/DDBJ databases">
        <title>Tautonia sociabilis, a novel thermotolerant planctomycete of Isosphaeraceae family, isolated from a 4000 m deep subterranean habitat.</title>
        <authorList>
            <person name="Kovaleva O.L."/>
            <person name="Elcheninov A.G."/>
            <person name="Van Heerden E."/>
            <person name="Toshchakov S.V."/>
            <person name="Novikov A."/>
            <person name="Bonch-Osmolovskaya E.A."/>
            <person name="Kublanov I.V."/>
        </authorList>
    </citation>
    <scope>NUCLEOTIDE SEQUENCE [LARGE SCALE GENOMIC DNA]</scope>
    <source>
        <strain evidence="6 7">GM2012</strain>
    </source>
</reference>
<dbReference type="EMBL" id="RYZH01000054">
    <property type="protein sequence ID" value="RUL83961.1"/>
    <property type="molecule type" value="Genomic_DNA"/>
</dbReference>
<dbReference type="AlphaFoldDB" id="A0A432MEK7"/>
<evidence type="ECO:0000313" key="7">
    <source>
        <dbReference type="Proteomes" id="UP000280296"/>
    </source>
</evidence>
<feature type="domain" description="DUF1553" evidence="4">
    <location>
        <begin position="603"/>
        <end position="844"/>
    </location>
</feature>
<feature type="domain" description="Cytochrome C Planctomycete-type" evidence="5">
    <location>
        <begin position="38"/>
        <end position="95"/>
    </location>
</feature>
<proteinExistence type="predicted"/>
<reference evidence="6 7" key="1">
    <citation type="submission" date="2018-12" db="EMBL/GenBank/DDBJ databases">
        <authorList>
            <person name="Toschakov S.V."/>
        </authorList>
    </citation>
    <scope>NUCLEOTIDE SEQUENCE [LARGE SCALE GENOMIC DNA]</scope>
    <source>
        <strain evidence="6 7">GM2012</strain>
    </source>
</reference>
<accession>A0A432MEK7</accession>
<name>A0A432MEK7_9BACT</name>
<evidence type="ECO:0000313" key="6">
    <source>
        <dbReference type="EMBL" id="RUL83961.1"/>
    </source>
</evidence>
<organism evidence="6 7">
    <name type="scientific">Tautonia sociabilis</name>
    <dbReference type="NCBI Taxonomy" id="2080755"/>
    <lineage>
        <taxon>Bacteria</taxon>
        <taxon>Pseudomonadati</taxon>
        <taxon>Planctomycetota</taxon>
        <taxon>Planctomycetia</taxon>
        <taxon>Isosphaerales</taxon>
        <taxon>Isosphaeraceae</taxon>
        <taxon>Tautonia</taxon>
    </lineage>
</organism>
<sequence>MSPRLLLLPALLAVLPTTGRTGEVDYLRAIKPVLAERCFACHGALKQEAELRVDTVALMIEGSNAGPVIAPGDVAGSYLVDVLTGAAGFRMPPEGEPLTDAQIGLIRDWIAAGAPAPEGEEPQADPREHWAFRPPTRPEVPGVGDPEWGSNPIDAFLSREHERLGLSPLPRADRATLLRRVALDLTGLAPTREELLAFVSDPDPDAYARAVDRLLQSPHFGERWGRHWMDIWRYSDWDGYGSEVRESQPHIWRWRDWIVESLNADLGYDRMVRLMLAADEIAPDDPDALRATGFLVRNWYKFNRNIWLDQTVEHTGKAFLGLTINCARCHDHKYDPIPQVDYYRFRALFEPHEIATDRLPGQPDTAKDGLVRVYDAHADMPTFLYVRGDEKQPVEDRPLDPAVPGMFGAALEIAPVVLPITASYPGLKEFIRREALASAEQAVAEARDALIAAREKGESSAEASTPDEADAPTPIRLAEARLKAALAELESVEARLAADAARFAEPPDEERSEVLALRAGLAERRAALEKARSERLLAEKSLADARAALKEGDPATKKAVEAAEQSLAEASKAVEEASKAIDGPLPSDYSPFAPIRPRTSTGRRRALAEWITARDNPLAARVAVNHVWMRHFGTPLVESVFDFGINGKPPSHPELLDWLAVELMDSGWSLKHLHRLIVSSRAYQMRSSAPLDHPNVATDPENRWYWRMNPRRMESELVRDNVLHVAGSLDPMLGGPDLDPESALATARRSLYFRHAKEKRATFLKLFDSANVTSCYRRDVSVAPQQALALANSTLSRSQARVLTARLIEECGGDEDASFVTVAFEQVLGRAPDADERDACLAYLREQADRLADPAALSAFDRGPEPPVMPSDDPSRRARENLVHVLINHSDFVTIR</sequence>
<evidence type="ECO:0000256" key="1">
    <source>
        <dbReference type="SAM" id="Coils"/>
    </source>
</evidence>
<dbReference type="InterPro" id="IPR011429">
    <property type="entry name" value="Cyt_c_Planctomycete-type"/>
</dbReference>
<feature type="domain" description="DUF1549" evidence="3">
    <location>
        <begin position="152"/>
        <end position="351"/>
    </location>
</feature>
<dbReference type="Pfam" id="PF07583">
    <property type="entry name" value="PSCyt2"/>
    <property type="match status" value="1"/>
</dbReference>
<dbReference type="GO" id="GO:0009055">
    <property type="term" value="F:electron transfer activity"/>
    <property type="evidence" value="ECO:0007669"/>
    <property type="project" value="InterPro"/>
</dbReference>